<dbReference type="InterPro" id="IPR011335">
    <property type="entry name" value="Restrct_endonuc-II-like"/>
</dbReference>
<dbReference type="Proteomes" id="UP000326742">
    <property type="component" value="Segment"/>
</dbReference>
<evidence type="ECO:0008006" key="3">
    <source>
        <dbReference type="Google" id="ProtNLM"/>
    </source>
</evidence>
<organism evidence="1 2">
    <name type="scientific">Salmonella phage vB_SenS_SB28</name>
    <dbReference type="NCBI Taxonomy" id="2591136"/>
    <lineage>
        <taxon>Viruses</taxon>
        <taxon>Duplodnaviria</taxon>
        <taxon>Heunggongvirae</taxon>
        <taxon>Uroviricota</taxon>
        <taxon>Caudoviricetes</taxon>
        <taxon>Macdonaldcampvirus</taxon>
        <taxon>Macdonaldcampvirus SB28</taxon>
    </lineage>
</organism>
<protein>
    <recommendedName>
        <fullName evidence="3">Hef-like homing endonuclease</fullName>
    </recommendedName>
</protein>
<name>A0A5J6TBQ0_9CAUD</name>
<dbReference type="RefSeq" id="YP_010053263.1">
    <property type="nucleotide sequence ID" value="NC_054638.1"/>
</dbReference>
<sequence length="556" mass="63965">MRKKTTEEFIADARKVHGDRYDYSKVGYVNAKTKVCVICPEHGEFWQTPNDHLNKHGCFLCGGSSKGSTNLFIEKARLLHGKHYDYSKVFYVNAKTKVKIICKHHGEFMQSPNDHLNGRGCKKCGYEKTSKMNGMGLDSFVSRARAKHGDKYDYSRVNYINSSTRVTIGCPIHGFFEQIAKSHTDGFGCAQCAYDNRLETRGMSTGEFVLRAKLEHGDKYDYSKASYSGCRDEITVMCKKHGEFTQQAYAHLAGHGCPACANSLSKGENEVFELIKQYYPDAQQRVRDVIPPLELDIYIPSLKLAVEYNGEFWHSVDKKGKNYHLNKRHACEEVGVRLISVCETDWKTKRERVERIILNAIGKYSCENVYARKCAIREVICKDYRAFMNENHIQGYAIATHRYGLYYGDDLVACMGFKQLKDGAWDCVRYATSCRVPGGHSKLFKFMSKELDMERAQSFVDMDFFTGDSYREEDGWVDSGYETVGFRVWHQKVGFMPRQKWWKDFIPKTLEQLGADPAIYDRNKKQRQMMEEAGCLVIENSGNKKFVWHKLTEGKQ</sequence>
<proteinExistence type="predicted"/>
<keyword evidence="2" id="KW-1185">Reference proteome</keyword>
<dbReference type="KEGG" id="vg:64468920"/>
<dbReference type="Gene3D" id="3.40.960.10">
    <property type="entry name" value="VSR Endonuclease"/>
    <property type="match status" value="1"/>
</dbReference>
<dbReference type="EMBL" id="MK947460">
    <property type="protein sequence ID" value="QFG07794.1"/>
    <property type="molecule type" value="Genomic_DNA"/>
</dbReference>
<evidence type="ECO:0000313" key="2">
    <source>
        <dbReference type="Proteomes" id="UP000326742"/>
    </source>
</evidence>
<accession>A0A5J6TBQ0</accession>
<dbReference type="SUPFAM" id="SSF52980">
    <property type="entry name" value="Restriction endonuclease-like"/>
    <property type="match status" value="1"/>
</dbReference>
<dbReference type="GeneID" id="64468920"/>
<dbReference type="CDD" id="cd22328">
    <property type="entry name" value="Hef-like"/>
    <property type="match status" value="1"/>
</dbReference>
<reference evidence="1 2" key="1">
    <citation type="submission" date="2019-05" db="EMBL/GenBank/DDBJ databases">
        <title>Whole genome sequence analysis of broad host range Salmonella enterica bacteriophages.</title>
        <authorList>
            <person name="Bhandare S.G."/>
            <person name="Colavecchio A."/>
            <person name="Emond-Rheault J.-G."/>
            <person name="Hamel J."/>
            <person name="Kukavica-Ibrulj I."/>
            <person name="Boyle B."/>
            <person name="Levesque R.C."/>
            <person name="Goodridge L."/>
        </authorList>
    </citation>
    <scope>NUCLEOTIDE SEQUENCE [LARGE SCALE GENOMIC DNA]</scope>
</reference>
<evidence type="ECO:0000313" key="1">
    <source>
        <dbReference type="EMBL" id="QFG07794.1"/>
    </source>
</evidence>